<dbReference type="PANTHER" id="PTHR34265">
    <property type="entry name" value="TYPE III PANTOTHENATE KINASE"/>
    <property type="match status" value="1"/>
</dbReference>
<dbReference type="InterPro" id="IPR043129">
    <property type="entry name" value="ATPase_NBD"/>
</dbReference>
<keyword evidence="10 16" id="KW-0418">Kinase</keyword>
<keyword evidence="18" id="KW-1185">Reference proteome</keyword>
<evidence type="ECO:0000256" key="9">
    <source>
        <dbReference type="ARBA" id="ARBA00022741"/>
    </source>
</evidence>
<comment type="similarity">
    <text evidence="14 16">Belongs to the type III pantothenate kinase family.</text>
</comment>
<evidence type="ECO:0000256" key="14">
    <source>
        <dbReference type="ARBA" id="ARBA00038036"/>
    </source>
</evidence>
<comment type="caution">
    <text evidence="17">The sequence shown here is derived from an EMBL/GenBank/DDBJ whole genome shotgun (WGS) entry which is preliminary data.</text>
</comment>
<dbReference type="NCBIfam" id="TIGR00671">
    <property type="entry name" value="baf"/>
    <property type="match status" value="1"/>
</dbReference>
<dbReference type="CDD" id="cd24015">
    <property type="entry name" value="ASKHA_NBD_PanK-III"/>
    <property type="match status" value="1"/>
</dbReference>
<evidence type="ECO:0000256" key="10">
    <source>
        <dbReference type="ARBA" id="ARBA00022777"/>
    </source>
</evidence>
<dbReference type="Gene3D" id="3.30.420.40">
    <property type="match status" value="2"/>
</dbReference>
<dbReference type="GO" id="GO:0005737">
    <property type="term" value="C:cytoplasm"/>
    <property type="evidence" value="ECO:0007669"/>
    <property type="project" value="UniProtKB-SubCell"/>
</dbReference>
<evidence type="ECO:0000256" key="15">
    <source>
        <dbReference type="ARBA" id="ARBA00040883"/>
    </source>
</evidence>
<dbReference type="EMBL" id="JACOOR010000001">
    <property type="protein sequence ID" value="MBC5658391.1"/>
    <property type="molecule type" value="Genomic_DNA"/>
</dbReference>
<evidence type="ECO:0000313" key="18">
    <source>
        <dbReference type="Proteomes" id="UP000649345"/>
    </source>
</evidence>
<keyword evidence="9 16" id="KW-0547">Nucleotide-binding</keyword>
<evidence type="ECO:0000256" key="13">
    <source>
        <dbReference type="ARBA" id="ARBA00022993"/>
    </source>
</evidence>
<evidence type="ECO:0000256" key="5">
    <source>
        <dbReference type="ARBA" id="ARBA00011738"/>
    </source>
</evidence>
<evidence type="ECO:0000256" key="7">
    <source>
        <dbReference type="ARBA" id="ARBA00022490"/>
    </source>
</evidence>
<feature type="binding site" evidence="16">
    <location>
        <begin position="107"/>
        <end position="110"/>
    </location>
    <ligand>
        <name>substrate</name>
    </ligand>
</feature>
<keyword evidence="11 16" id="KW-0067">ATP-binding</keyword>
<evidence type="ECO:0000256" key="16">
    <source>
        <dbReference type="HAMAP-Rule" id="MF_01274"/>
    </source>
</evidence>
<comment type="pathway">
    <text evidence="4 16">Cofactor biosynthesis; coenzyme A biosynthesis; CoA from (R)-pantothenate: step 1/5.</text>
</comment>
<comment type="cofactor">
    <cofactor evidence="2">
        <name>K(+)</name>
        <dbReference type="ChEBI" id="CHEBI:29103"/>
    </cofactor>
</comment>
<evidence type="ECO:0000256" key="2">
    <source>
        <dbReference type="ARBA" id="ARBA00001958"/>
    </source>
</evidence>
<evidence type="ECO:0000256" key="1">
    <source>
        <dbReference type="ARBA" id="ARBA00001206"/>
    </source>
</evidence>
<evidence type="ECO:0000256" key="4">
    <source>
        <dbReference type="ARBA" id="ARBA00005225"/>
    </source>
</evidence>
<comment type="cofactor">
    <cofactor evidence="16">
        <name>NH4(+)</name>
        <dbReference type="ChEBI" id="CHEBI:28938"/>
    </cofactor>
    <cofactor evidence="16">
        <name>K(+)</name>
        <dbReference type="ChEBI" id="CHEBI:29103"/>
    </cofactor>
    <text evidence="16">A monovalent cation. Ammonium or potassium.</text>
</comment>
<dbReference type="SUPFAM" id="SSF53067">
    <property type="entry name" value="Actin-like ATPase domain"/>
    <property type="match status" value="2"/>
</dbReference>
<dbReference type="GO" id="GO:0015937">
    <property type="term" value="P:coenzyme A biosynthetic process"/>
    <property type="evidence" value="ECO:0007669"/>
    <property type="project" value="UniProtKB-UniRule"/>
</dbReference>
<keyword evidence="12 16" id="KW-0630">Potassium</keyword>
<feature type="binding site" evidence="16">
    <location>
        <position position="184"/>
    </location>
    <ligand>
        <name>substrate</name>
    </ligand>
</feature>
<dbReference type="EC" id="2.7.1.33" evidence="6 16"/>
<comment type="subunit">
    <text evidence="5 16">Homodimer.</text>
</comment>
<feature type="binding site" evidence="16">
    <location>
        <position position="129"/>
    </location>
    <ligand>
        <name>K(+)</name>
        <dbReference type="ChEBI" id="CHEBI:29103"/>
    </ligand>
</feature>
<proteinExistence type="inferred from homology"/>
<gene>
    <name evidence="16" type="primary">coaX</name>
    <name evidence="17" type="ORF">H8S44_01145</name>
</gene>
<dbReference type="HAMAP" id="MF_01274">
    <property type="entry name" value="Pantothen_kinase_3"/>
    <property type="match status" value="1"/>
</dbReference>
<keyword evidence="13 16" id="KW-0173">Coenzyme A biosynthesis</keyword>
<dbReference type="Pfam" id="PF03309">
    <property type="entry name" value="Pan_kinase"/>
    <property type="match status" value="1"/>
</dbReference>
<evidence type="ECO:0000256" key="3">
    <source>
        <dbReference type="ARBA" id="ARBA00004496"/>
    </source>
</evidence>
<keyword evidence="8 16" id="KW-0808">Transferase</keyword>
<keyword evidence="7 16" id="KW-0963">Cytoplasm</keyword>
<dbReference type="NCBIfam" id="NF009855">
    <property type="entry name" value="PRK13321.1"/>
    <property type="match status" value="1"/>
</dbReference>
<evidence type="ECO:0000256" key="8">
    <source>
        <dbReference type="ARBA" id="ARBA00022679"/>
    </source>
</evidence>
<evidence type="ECO:0000256" key="6">
    <source>
        <dbReference type="ARBA" id="ARBA00012102"/>
    </source>
</evidence>
<dbReference type="RefSeq" id="WP_186872878.1">
    <property type="nucleotide sequence ID" value="NZ_JACOOR010000001.1"/>
</dbReference>
<evidence type="ECO:0000313" key="17">
    <source>
        <dbReference type="EMBL" id="MBC5658391.1"/>
    </source>
</evidence>
<dbReference type="GO" id="GO:0005524">
    <property type="term" value="F:ATP binding"/>
    <property type="evidence" value="ECO:0007669"/>
    <property type="project" value="UniProtKB-UniRule"/>
</dbReference>
<comment type="function">
    <text evidence="16">Catalyzes the phosphorylation of pantothenate (Pan), the first step in CoA biosynthesis.</text>
</comment>
<dbReference type="PANTHER" id="PTHR34265:SF1">
    <property type="entry name" value="TYPE III PANTOTHENATE KINASE"/>
    <property type="match status" value="1"/>
</dbReference>
<keyword evidence="16" id="KW-0479">Metal-binding</keyword>
<accession>A0A923RLI8</accession>
<dbReference type="GO" id="GO:0046872">
    <property type="term" value="F:metal ion binding"/>
    <property type="evidence" value="ECO:0007669"/>
    <property type="project" value="UniProtKB-KW"/>
</dbReference>
<organism evidence="17 18">
    <name type="scientific">Anaerosacchariphilus hominis</name>
    <dbReference type="NCBI Taxonomy" id="2763017"/>
    <lineage>
        <taxon>Bacteria</taxon>
        <taxon>Bacillati</taxon>
        <taxon>Bacillota</taxon>
        <taxon>Clostridia</taxon>
        <taxon>Lachnospirales</taxon>
        <taxon>Lachnospiraceae</taxon>
        <taxon>Anaerosacchariphilus</taxon>
    </lineage>
</organism>
<dbReference type="InterPro" id="IPR004619">
    <property type="entry name" value="Type_III_PanK"/>
</dbReference>
<dbReference type="AlphaFoldDB" id="A0A923RLI8"/>
<dbReference type="GO" id="GO:0004594">
    <property type="term" value="F:pantothenate kinase activity"/>
    <property type="evidence" value="ECO:0007669"/>
    <property type="project" value="UniProtKB-UniRule"/>
</dbReference>
<reference evidence="17" key="1">
    <citation type="submission" date="2020-08" db="EMBL/GenBank/DDBJ databases">
        <title>Genome public.</title>
        <authorList>
            <person name="Liu C."/>
            <person name="Sun Q."/>
        </authorList>
    </citation>
    <scope>NUCLEOTIDE SEQUENCE</scope>
    <source>
        <strain evidence="17">NSJ-68</strain>
    </source>
</reference>
<sequence>MILTIDIGNTNIVMGCFHKDQLLFLERFSTEQESTALEYATIMREMLDLHEIKPSQILGGILSSVVPSVTNTVKLAAEKFTGARMLVVGPGIKTGIKLAVDDPAQQGSDLIVGAVAGVHSYPVPQIIIDMGTATTVSVINRDKAYIGKMILPGVAVSLNALSGKAAQLPYISLEKPKKLIGSNTVDSMKSGILYGNAGALDGLIDRINEELGETCTVVATGGLAGVITPLCRHEIIPDDDLLLKGLLILYHKNCPD</sequence>
<protein>
    <recommendedName>
        <fullName evidence="15 16">Type III pantothenate kinase</fullName>
        <ecNumber evidence="6 16">2.7.1.33</ecNumber>
    </recommendedName>
    <alternativeName>
        <fullName evidence="16">PanK-III</fullName>
    </alternativeName>
    <alternativeName>
        <fullName evidence="16">Pantothenic acid kinase</fullName>
    </alternativeName>
</protein>
<evidence type="ECO:0000256" key="12">
    <source>
        <dbReference type="ARBA" id="ARBA00022958"/>
    </source>
</evidence>
<dbReference type="Proteomes" id="UP000649345">
    <property type="component" value="Unassembled WGS sequence"/>
</dbReference>
<comment type="caution">
    <text evidence="16">Lacks conserved residue(s) required for the propagation of feature annotation.</text>
</comment>
<feature type="active site" description="Proton acceptor" evidence="16">
    <location>
        <position position="109"/>
    </location>
</feature>
<evidence type="ECO:0000256" key="11">
    <source>
        <dbReference type="ARBA" id="ARBA00022840"/>
    </source>
</evidence>
<name>A0A923RLI8_9FIRM</name>
<comment type="catalytic activity">
    <reaction evidence="1 16">
        <text>(R)-pantothenate + ATP = (R)-4'-phosphopantothenate + ADP + H(+)</text>
        <dbReference type="Rhea" id="RHEA:16373"/>
        <dbReference type="ChEBI" id="CHEBI:10986"/>
        <dbReference type="ChEBI" id="CHEBI:15378"/>
        <dbReference type="ChEBI" id="CHEBI:29032"/>
        <dbReference type="ChEBI" id="CHEBI:30616"/>
        <dbReference type="ChEBI" id="CHEBI:456216"/>
        <dbReference type="EC" id="2.7.1.33"/>
    </reaction>
</comment>
<feature type="binding site" evidence="16">
    <location>
        <position position="132"/>
    </location>
    <ligand>
        <name>ATP</name>
        <dbReference type="ChEBI" id="CHEBI:30616"/>
    </ligand>
</feature>
<comment type="subcellular location">
    <subcellularLocation>
        <location evidence="3 16">Cytoplasm</location>
    </subcellularLocation>
</comment>
<feature type="binding site" evidence="16">
    <location>
        <begin position="6"/>
        <end position="13"/>
    </location>
    <ligand>
        <name>ATP</name>
        <dbReference type="ChEBI" id="CHEBI:30616"/>
    </ligand>
</feature>